<reference evidence="4" key="1">
    <citation type="submission" date="2021-02" db="EMBL/GenBank/DDBJ databases">
        <authorList>
            <person name="Palmer J.M."/>
        </authorList>
    </citation>
    <scope>NUCLEOTIDE SEQUENCE</scope>
    <source>
        <strain evidence="4">SCRP23</strain>
    </source>
</reference>
<dbReference type="AlphaFoldDB" id="A0A8T1WWC6"/>
<proteinExistence type="predicted"/>
<dbReference type="InterPro" id="IPR057626">
    <property type="entry name" value="S-S_Temptin"/>
</dbReference>
<dbReference type="Proteomes" id="UP000693981">
    <property type="component" value="Unassembled WGS sequence"/>
</dbReference>
<organism evidence="4 5">
    <name type="scientific">Phytophthora boehmeriae</name>
    <dbReference type="NCBI Taxonomy" id="109152"/>
    <lineage>
        <taxon>Eukaryota</taxon>
        <taxon>Sar</taxon>
        <taxon>Stramenopiles</taxon>
        <taxon>Oomycota</taxon>
        <taxon>Peronosporomycetes</taxon>
        <taxon>Peronosporales</taxon>
        <taxon>Peronosporaceae</taxon>
        <taxon>Phytophthora</taxon>
    </lineage>
</organism>
<dbReference type="PANTHER" id="PTHR34737:SF2">
    <property type="entry name" value="EF-HAND DOMAIN-CONTAINING PROTEIN"/>
    <property type="match status" value="1"/>
</dbReference>
<protein>
    <recommendedName>
        <fullName evidence="3">Temptin Cys/Cys disulfide domain-containing protein</fullName>
    </recommendedName>
</protein>
<comment type="caution">
    <text evidence="4">The sequence shown here is derived from an EMBL/GenBank/DDBJ whole genome shotgun (WGS) entry which is preliminary data.</text>
</comment>
<evidence type="ECO:0000256" key="2">
    <source>
        <dbReference type="SAM" id="SignalP"/>
    </source>
</evidence>
<gene>
    <name evidence="4" type="ORF">PHYBOEH_011134</name>
</gene>
<feature type="signal peptide" evidence="2">
    <location>
        <begin position="1"/>
        <end position="26"/>
    </location>
</feature>
<keyword evidence="1" id="KW-0472">Membrane</keyword>
<keyword evidence="2" id="KW-0732">Signal</keyword>
<feature type="transmembrane region" description="Helical" evidence="1">
    <location>
        <begin position="148"/>
        <end position="168"/>
    </location>
</feature>
<dbReference type="PANTHER" id="PTHR34737">
    <property type="entry name" value="EF-HAND DOMAIN-CONTAINING PROTEIN"/>
    <property type="match status" value="1"/>
</dbReference>
<feature type="domain" description="Temptin Cys/Cys disulfide" evidence="3">
    <location>
        <begin position="25"/>
        <end position="115"/>
    </location>
</feature>
<name>A0A8T1WWC6_9STRA</name>
<dbReference type="OrthoDB" id="129121at2759"/>
<keyword evidence="5" id="KW-1185">Reference proteome</keyword>
<evidence type="ECO:0000313" key="4">
    <source>
        <dbReference type="EMBL" id="KAG7398432.1"/>
    </source>
</evidence>
<accession>A0A8T1WWC6</accession>
<evidence type="ECO:0000259" key="3">
    <source>
        <dbReference type="Pfam" id="PF24784"/>
    </source>
</evidence>
<keyword evidence="1" id="KW-1133">Transmembrane helix</keyword>
<dbReference type="InterPro" id="IPR055313">
    <property type="entry name" value="Temptin-like"/>
</dbReference>
<evidence type="ECO:0000256" key="1">
    <source>
        <dbReference type="SAM" id="Phobius"/>
    </source>
</evidence>
<dbReference type="Pfam" id="PF24784">
    <property type="entry name" value="Temptin_C"/>
    <property type="match status" value="1"/>
</dbReference>
<sequence>MKISNGSTLLILGATLVALLSPPTEAKPGFVKLIPNGANVPNTPALGHTDGTGDSTANNAFGKAFDNAGREWTTTLCKADTDGDGQTNGQELGDPCCEWTEGAQPRWTTGVSHPSDAKKTSNSSLWANIDCSSATAIASTSVASRVSIAVSAVLATALSFVVVLNFAYPV</sequence>
<dbReference type="EMBL" id="JAGDFL010000081">
    <property type="protein sequence ID" value="KAG7398432.1"/>
    <property type="molecule type" value="Genomic_DNA"/>
</dbReference>
<feature type="chain" id="PRO_5035933661" description="Temptin Cys/Cys disulfide domain-containing protein" evidence="2">
    <location>
        <begin position="27"/>
        <end position="170"/>
    </location>
</feature>
<evidence type="ECO:0000313" key="5">
    <source>
        <dbReference type="Proteomes" id="UP000693981"/>
    </source>
</evidence>
<keyword evidence="1" id="KW-0812">Transmembrane</keyword>